<dbReference type="Pfam" id="PF00589">
    <property type="entry name" value="Phage_integrase"/>
    <property type="match status" value="1"/>
</dbReference>
<dbReference type="InterPro" id="IPR050808">
    <property type="entry name" value="Phage_Integrase"/>
</dbReference>
<proteinExistence type="inferred from homology"/>
<keyword evidence="3" id="KW-0238">DNA-binding</keyword>
<evidence type="ECO:0000256" key="3">
    <source>
        <dbReference type="ARBA" id="ARBA00023125"/>
    </source>
</evidence>
<dbReference type="EMBL" id="NXGE01000007">
    <property type="protein sequence ID" value="PRM93725.1"/>
    <property type="molecule type" value="Genomic_DNA"/>
</dbReference>
<sequence>MNKELIVTDGSFYERGGRIYVQATVNGKTYKKSTRRKATSINKTWMKSQNPGHVLLNILGVEKDKKLKDISIKDFGEKIITATSGNRGTETQKDFVRILNKIIVPFFKFYKFNDISSTDILELLKNVDAKYSNDRTKRVKSILNLIFTHAHEEELITKNPFSVQILKNHKLKKKPTRTKAYNISETKEILYKAKGWLKIFLELSFKYGLRTGECMGLKWSDFDLEKGYFMVHRSISKGTITESSEIIHENKNHLREIFLFPETIDLIKKYENFKPDEDWLFVTKEGKPFKESHTILKCHFKPFLHQIGIEYKTLYATRRTYASIMRQSEKIMLEEIQDVMGHTKGSFITDKHYNVDVLENIHKKKKAYEKAEIFNNILNIT</sequence>
<dbReference type="GO" id="GO:0006310">
    <property type="term" value="P:DNA recombination"/>
    <property type="evidence" value="ECO:0007669"/>
    <property type="project" value="UniProtKB-KW"/>
</dbReference>
<dbReference type="InterPro" id="IPR002104">
    <property type="entry name" value="Integrase_catalytic"/>
</dbReference>
<keyword evidence="4" id="KW-0233">DNA recombination</keyword>
<dbReference type="Pfam" id="PF22022">
    <property type="entry name" value="Phage_int_M"/>
    <property type="match status" value="1"/>
</dbReference>
<dbReference type="AlphaFoldDB" id="A0A2S9T4F5"/>
<dbReference type="PANTHER" id="PTHR30629">
    <property type="entry name" value="PROPHAGE INTEGRASE"/>
    <property type="match status" value="1"/>
</dbReference>
<evidence type="ECO:0000313" key="6">
    <source>
        <dbReference type="EMBL" id="PRM93725.1"/>
    </source>
</evidence>
<dbReference type="SUPFAM" id="SSF56349">
    <property type="entry name" value="DNA breaking-rejoining enzymes"/>
    <property type="match status" value="1"/>
</dbReference>
<name>A0A2S9T4F5_9BACT</name>
<evidence type="ECO:0000313" key="7">
    <source>
        <dbReference type="Proteomes" id="UP000238281"/>
    </source>
</evidence>
<dbReference type="PANTHER" id="PTHR30629:SF2">
    <property type="entry name" value="PROPHAGE INTEGRASE INTS-RELATED"/>
    <property type="match status" value="1"/>
</dbReference>
<dbReference type="GO" id="GO:0003677">
    <property type="term" value="F:DNA binding"/>
    <property type="evidence" value="ECO:0007669"/>
    <property type="project" value="UniProtKB-KW"/>
</dbReference>
<dbReference type="InterPro" id="IPR011010">
    <property type="entry name" value="DNA_brk_join_enz"/>
</dbReference>
<accession>A0A2S9T4F5</accession>
<evidence type="ECO:0000259" key="5">
    <source>
        <dbReference type="PROSITE" id="PS51898"/>
    </source>
</evidence>
<dbReference type="InterPro" id="IPR013762">
    <property type="entry name" value="Integrase-like_cat_sf"/>
</dbReference>
<keyword evidence="2" id="KW-0229">DNA integration</keyword>
<comment type="caution">
    <text evidence="6">The sequence shown here is derived from an EMBL/GenBank/DDBJ whole genome shotgun (WGS) entry which is preliminary data.</text>
</comment>
<protein>
    <recommendedName>
        <fullName evidence="5">Tyr recombinase domain-containing protein</fullName>
    </recommendedName>
</protein>
<dbReference type="CDD" id="cd01189">
    <property type="entry name" value="INT_ICEBs1_C_like"/>
    <property type="match status" value="1"/>
</dbReference>
<dbReference type="Gene3D" id="1.10.443.10">
    <property type="entry name" value="Intergrase catalytic core"/>
    <property type="match status" value="1"/>
</dbReference>
<dbReference type="Gene3D" id="1.10.150.130">
    <property type="match status" value="1"/>
</dbReference>
<dbReference type="InterPro" id="IPR010998">
    <property type="entry name" value="Integrase_recombinase_N"/>
</dbReference>
<gene>
    <name evidence="6" type="ORF">CJ673_09640</name>
</gene>
<dbReference type="Proteomes" id="UP000238281">
    <property type="component" value="Unassembled WGS sequence"/>
</dbReference>
<dbReference type="InterPro" id="IPR053876">
    <property type="entry name" value="Phage_int_M"/>
</dbReference>
<evidence type="ECO:0000256" key="4">
    <source>
        <dbReference type="ARBA" id="ARBA00023172"/>
    </source>
</evidence>
<evidence type="ECO:0000256" key="2">
    <source>
        <dbReference type="ARBA" id="ARBA00022908"/>
    </source>
</evidence>
<organism evidence="6 7">
    <name type="scientific">Aliarcobacter cryaerophilus</name>
    <dbReference type="NCBI Taxonomy" id="28198"/>
    <lineage>
        <taxon>Bacteria</taxon>
        <taxon>Pseudomonadati</taxon>
        <taxon>Campylobacterota</taxon>
        <taxon>Epsilonproteobacteria</taxon>
        <taxon>Campylobacterales</taxon>
        <taxon>Arcobacteraceae</taxon>
        <taxon>Aliarcobacter</taxon>
    </lineage>
</organism>
<dbReference type="GO" id="GO:0015074">
    <property type="term" value="P:DNA integration"/>
    <property type="evidence" value="ECO:0007669"/>
    <property type="project" value="UniProtKB-KW"/>
</dbReference>
<evidence type="ECO:0000256" key="1">
    <source>
        <dbReference type="ARBA" id="ARBA00008857"/>
    </source>
</evidence>
<dbReference type="PROSITE" id="PS51898">
    <property type="entry name" value="TYR_RECOMBINASE"/>
    <property type="match status" value="1"/>
</dbReference>
<feature type="domain" description="Tyr recombinase" evidence="5">
    <location>
        <begin position="176"/>
        <end position="368"/>
    </location>
</feature>
<comment type="similarity">
    <text evidence="1">Belongs to the 'phage' integrase family.</text>
</comment>
<dbReference type="RefSeq" id="WP_105915973.1">
    <property type="nucleotide sequence ID" value="NZ_NXGE01000007.1"/>
</dbReference>
<reference evidence="6 7" key="1">
    <citation type="submission" date="2017-09" db="EMBL/GenBank/DDBJ databases">
        <title>Reassesment of A. cryaerophilus.</title>
        <authorList>
            <person name="Perez-Cataluna A."/>
            <person name="Collado L."/>
            <person name="Salgado O."/>
            <person name="Lefinanco V."/>
            <person name="Figueras M.J."/>
        </authorList>
    </citation>
    <scope>NUCLEOTIDE SEQUENCE [LARGE SCALE GENOMIC DNA]</scope>
    <source>
        <strain evidence="6 7">LMG 10210</strain>
    </source>
</reference>